<dbReference type="Proteomes" id="UP000217676">
    <property type="component" value="Chromosome"/>
</dbReference>
<reference evidence="2 3" key="1">
    <citation type="journal article" date="2016" name="Genome Announc.">
        <title>Complete Genome Sequence of Thiostrepton-Producing Streptomyces laurentii ATCC 31255.</title>
        <authorList>
            <person name="Doi K."/>
            <person name="Fujino Y."/>
            <person name="Nagayoshi Y."/>
            <person name="Ohshima T."/>
            <person name="Ogata S."/>
        </authorList>
    </citation>
    <scope>NUCLEOTIDE SEQUENCE [LARGE SCALE GENOMIC DNA]</scope>
    <source>
        <strain evidence="2 3">ATCC 31255</strain>
    </source>
</reference>
<evidence type="ECO:0000256" key="1">
    <source>
        <dbReference type="SAM" id="MobiDB-lite"/>
    </source>
</evidence>
<dbReference type="AlphaFoldDB" id="A0A160P8D4"/>
<feature type="compositionally biased region" description="Basic and acidic residues" evidence="1">
    <location>
        <begin position="83"/>
        <end position="97"/>
    </location>
</feature>
<feature type="compositionally biased region" description="Polar residues" evidence="1">
    <location>
        <begin position="117"/>
        <end position="126"/>
    </location>
</feature>
<gene>
    <name evidence="2" type="ORF">SLA_6254</name>
</gene>
<protein>
    <submittedName>
        <fullName evidence="2">Regulatory protein, tetR</fullName>
    </submittedName>
</protein>
<organism evidence="2 3">
    <name type="scientific">Streptomyces laurentii</name>
    <dbReference type="NCBI Taxonomy" id="39478"/>
    <lineage>
        <taxon>Bacteria</taxon>
        <taxon>Bacillati</taxon>
        <taxon>Actinomycetota</taxon>
        <taxon>Actinomycetes</taxon>
        <taxon>Kitasatosporales</taxon>
        <taxon>Streptomycetaceae</taxon>
        <taxon>Streptomyces</taxon>
    </lineage>
</organism>
<accession>A0A160P8D4</accession>
<dbReference type="EMBL" id="AP017424">
    <property type="protein sequence ID" value="BAU87123.1"/>
    <property type="molecule type" value="Genomic_DNA"/>
</dbReference>
<evidence type="ECO:0000313" key="2">
    <source>
        <dbReference type="EMBL" id="BAU87123.1"/>
    </source>
</evidence>
<dbReference type="KEGG" id="slau:SLA_6254"/>
<proteinExistence type="predicted"/>
<feature type="region of interest" description="Disordered" evidence="1">
    <location>
        <begin position="1"/>
        <end position="136"/>
    </location>
</feature>
<evidence type="ECO:0000313" key="3">
    <source>
        <dbReference type="Proteomes" id="UP000217676"/>
    </source>
</evidence>
<keyword evidence="3" id="KW-1185">Reference proteome</keyword>
<sequence>MRKGPDAKASGPFLMHGKTSRALQAPSARSTSSLSPLHARPGLSYSPPRPSARAGPGQPGAIRLRCSQDRYRSSRARPAPAAEYREKLARPLEEAKKARLRSAQRAGQLDPGADLDWSSTCSTRPSSRGGCTAALR</sequence>
<name>A0A160P8D4_STRLU</name>